<sequence length="216" mass="24957">MAEIYYLPRKTFVDRTDDRAHRDAEKSPSLSLDSAQRIARRKAASNQLRGKLRTAFRGTSPRPEGAAQRRVTFQTPPPKRELSESHRHLRQRERPRSGRAGDVTALDHQIAIHGGTTSTIECLPHRLRITKVQQTSGPQQRIEELVRDVGHLNQELSYYKDTRKVLMKLFDSVKASHETLQAAVAEADRDLAISEQRYVRYWVPYYDDHTIEENIF</sequence>
<dbReference type="EMBL" id="CAJPDT010000125">
    <property type="protein sequence ID" value="CAF9939954.1"/>
    <property type="molecule type" value="Genomic_DNA"/>
</dbReference>
<evidence type="ECO:0000313" key="3">
    <source>
        <dbReference type="Proteomes" id="UP000664534"/>
    </source>
</evidence>
<dbReference type="AlphaFoldDB" id="A0A8H3J3D1"/>
<evidence type="ECO:0000256" key="1">
    <source>
        <dbReference type="SAM" id="MobiDB-lite"/>
    </source>
</evidence>
<gene>
    <name evidence="2" type="ORF">IMSHALPRED_001694</name>
</gene>
<evidence type="ECO:0000313" key="2">
    <source>
        <dbReference type="EMBL" id="CAF9939954.1"/>
    </source>
</evidence>
<comment type="caution">
    <text evidence="2">The sequence shown here is derived from an EMBL/GenBank/DDBJ whole genome shotgun (WGS) entry which is preliminary data.</text>
</comment>
<accession>A0A8H3J3D1</accession>
<name>A0A8H3J3D1_9LECA</name>
<keyword evidence="3" id="KW-1185">Reference proteome</keyword>
<feature type="compositionally biased region" description="Basic and acidic residues" evidence="1">
    <location>
        <begin position="16"/>
        <end position="26"/>
    </location>
</feature>
<organism evidence="2 3">
    <name type="scientific">Imshaugia aleurites</name>
    <dbReference type="NCBI Taxonomy" id="172621"/>
    <lineage>
        <taxon>Eukaryota</taxon>
        <taxon>Fungi</taxon>
        <taxon>Dikarya</taxon>
        <taxon>Ascomycota</taxon>
        <taxon>Pezizomycotina</taxon>
        <taxon>Lecanoromycetes</taxon>
        <taxon>OSLEUM clade</taxon>
        <taxon>Lecanoromycetidae</taxon>
        <taxon>Lecanorales</taxon>
        <taxon>Lecanorineae</taxon>
        <taxon>Parmeliaceae</taxon>
        <taxon>Imshaugia</taxon>
    </lineage>
</organism>
<dbReference type="Proteomes" id="UP000664534">
    <property type="component" value="Unassembled WGS sequence"/>
</dbReference>
<reference evidence="2" key="1">
    <citation type="submission" date="2021-03" db="EMBL/GenBank/DDBJ databases">
        <authorList>
            <person name="Tagirdzhanova G."/>
        </authorList>
    </citation>
    <scope>NUCLEOTIDE SEQUENCE</scope>
</reference>
<dbReference type="OrthoDB" id="4206979at2759"/>
<proteinExistence type="predicted"/>
<feature type="region of interest" description="Disordered" evidence="1">
    <location>
        <begin position="16"/>
        <end position="102"/>
    </location>
</feature>
<feature type="compositionally biased region" description="Basic and acidic residues" evidence="1">
    <location>
        <begin position="78"/>
        <end position="96"/>
    </location>
</feature>
<protein>
    <submittedName>
        <fullName evidence="2">Uncharacterized protein</fullName>
    </submittedName>
</protein>